<accession>A0ABW2B5J2</accession>
<keyword evidence="2" id="KW-1185">Reference proteome</keyword>
<organism evidence="1 2">
    <name type="scientific">Sulfitobacter porphyrae</name>
    <dbReference type="NCBI Taxonomy" id="1246864"/>
    <lineage>
        <taxon>Bacteria</taxon>
        <taxon>Pseudomonadati</taxon>
        <taxon>Pseudomonadota</taxon>
        <taxon>Alphaproteobacteria</taxon>
        <taxon>Rhodobacterales</taxon>
        <taxon>Roseobacteraceae</taxon>
        <taxon>Sulfitobacter</taxon>
    </lineage>
</organism>
<evidence type="ECO:0000313" key="1">
    <source>
        <dbReference type="EMBL" id="MFC6760437.1"/>
    </source>
</evidence>
<reference evidence="2" key="1">
    <citation type="journal article" date="2019" name="Int. J. Syst. Evol. Microbiol.">
        <title>The Global Catalogue of Microorganisms (GCM) 10K type strain sequencing project: providing services to taxonomists for standard genome sequencing and annotation.</title>
        <authorList>
            <consortium name="The Broad Institute Genomics Platform"/>
            <consortium name="The Broad Institute Genome Sequencing Center for Infectious Disease"/>
            <person name="Wu L."/>
            <person name="Ma J."/>
        </authorList>
    </citation>
    <scope>NUCLEOTIDE SEQUENCE [LARGE SCALE GENOMIC DNA]</scope>
    <source>
        <strain evidence="2">CCUG 66188</strain>
    </source>
</reference>
<comment type="caution">
    <text evidence="1">The sequence shown here is derived from an EMBL/GenBank/DDBJ whole genome shotgun (WGS) entry which is preliminary data.</text>
</comment>
<proteinExistence type="predicted"/>
<evidence type="ECO:0000313" key="2">
    <source>
        <dbReference type="Proteomes" id="UP001596353"/>
    </source>
</evidence>
<gene>
    <name evidence="1" type="ORF">ACFQFQ_14570</name>
</gene>
<dbReference type="EMBL" id="JBHSWG010000001">
    <property type="protein sequence ID" value="MFC6760437.1"/>
    <property type="molecule type" value="Genomic_DNA"/>
</dbReference>
<sequence length="134" mass="15338">MTIFGEIVSRLKLHALCVGYLHSTPEKSKLTRLDMEKDRIERGRDPQVELPDIEFAAHLIDAMNKIGPVRGSMSGPVPTDWDVILPFGEATQRLTEPWEYEALSEMCVQYHRGLTKGKDPLCKPPMEWEKPFED</sequence>
<dbReference type="Proteomes" id="UP001596353">
    <property type="component" value="Unassembled WGS sequence"/>
</dbReference>
<protein>
    <submittedName>
        <fullName evidence="1">Uncharacterized protein</fullName>
    </submittedName>
</protein>
<name>A0ABW2B5J2_9RHOB</name>